<feature type="transmembrane region" description="Helical" evidence="5">
    <location>
        <begin position="378"/>
        <end position="403"/>
    </location>
</feature>
<evidence type="ECO:0000256" key="4">
    <source>
        <dbReference type="ARBA" id="ARBA00023136"/>
    </source>
</evidence>
<dbReference type="Gene3D" id="1.20.1740.10">
    <property type="entry name" value="Amino acid/polyamine transporter I"/>
    <property type="match status" value="1"/>
</dbReference>
<dbReference type="AlphaFoldDB" id="A0A8J3QRF2"/>
<dbReference type="InterPro" id="IPR004841">
    <property type="entry name" value="AA-permease/SLC12A_dom"/>
</dbReference>
<feature type="transmembrane region" description="Helical" evidence="5">
    <location>
        <begin position="57"/>
        <end position="78"/>
    </location>
</feature>
<comment type="caution">
    <text evidence="7">The sequence shown here is derived from an EMBL/GenBank/DDBJ whole genome shotgun (WGS) entry which is preliminary data.</text>
</comment>
<reference evidence="7" key="1">
    <citation type="submission" date="2021-01" db="EMBL/GenBank/DDBJ databases">
        <title>Whole genome shotgun sequence of Rugosimonospora africana NBRC 104875.</title>
        <authorList>
            <person name="Komaki H."/>
            <person name="Tamura T."/>
        </authorList>
    </citation>
    <scope>NUCLEOTIDE SEQUENCE</scope>
    <source>
        <strain evidence="7">NBRC 104875</strain>
    </source>
</reference>
<dbReference type="PANTHER" id="PTHR42770">
    <property type="entry name" value="AMINO ACID TRANSPORTER-RELATED"/>
    <property type="match status" value="1"/>
</dbReference>
<dbReference type="PIRSF" id="PIRSF006060">
    <property type="entry name" value="AA_transporter"/>
    <property type="match status" value="1"/>
</dbReference>
<name>A0A8J3QRF2_9ACTN</name>
<accession>A0A8J3QRF2</accession>
<keyword evidence="3 5" id="KW-1133">Transmembrane helix</keyword>
<evidence type="ECO:0000256" key="5">
    <source>
        <dbReference type="SAM" id="Phobius"/>
    </source>
</evidence>
<keyword evidence="4 5" id="KW-0472">Membrane</keyword>
<feature type="domain" description="Amino acid permease/ SLC12A" evidence="6">
    <location>
        <begin position="44"/>
        <end position="473"/>
    </location>
</feature>
<evidence type="ECO:0000313" key="7">
    <source>
        <dbReference type="EMBL" id="GIH16080.1"/>
    </source>
</evidence>
<feature type="transmembrane region" description="Helical" evidence="5">
    <location>
        <begin position="242"/>
        <end position="262"/>
    </location>
</feature>
<feature type="transmembrane region" description="Helical" evidence="5">
    <location>
        <begin position="302"/>
        <end position="324"/>
    </location>
</feature>
<feature type="transmembrane region" description="Helical" evidence="5">
    <location>
        <begin position="415"/>
        <end position="438"/>
    </location>
</feature>
<dbReference type="RefSeq" id="WP_203919675.1">
    <property type="nucleotide sequence ID" value="NZ_BONZ01000039.1"/>
</dbReference>
<feature type="transmembrane region" description="Helical" evidence="5">
    <location>
        <begin position="139"/>
        <end position="157"/>
    </location>
</feature>
<feature type="transmembrane region" description="Helical" evidence="5">
    <location>
        <begin position="450"/>
        <end position="470"/>
    </location>
</feature>
<feature type="transmembrane region" description="Helical" evidence="5">
    <location>
        <begin position="27"/>
        <end position="51"/>
    </location>
</feature>
<gene>
    <name evidence="7" type="ORF">Raf01_42520</name>
</gene>
<dbReference type="GO" id="GO:0055085">
    <property type="term" value="P:transmembrane transport"/>
    <property type="evidence" value="ECO:0007669"/>
    <property type="project" value="InterPro"/>
</dbReference>
<dbReference type="InterPro" id="IPR050367">
    <property type="entry name" value="APC_superfamily"/>
</dbReference>
<dbReference type="EMBL" id="BONZ01000039">
    <property type="protein sequence ID" value="GIH16080.1"/>
    <property type="molecule type" value="Genomic_DNA"/>
</dbReference>
<evidence type="ECO:0000256" key="3">
    <source>
        <dbReference type="ARBA" id="ARBA00022989"/>
    </source>
</evidence>
<evidence type="ECO:0000256" key="1">
    <source>
        <dbReference type="ARBA" id="ARBA00004141"/>
    </source>
</evidence>
<comment type="subcellular location">
    <subcellularLocation>
        <location evidence="1">Membrane</location>
        <topology evidence="1">Multi-pass membrane protein</topology>
    </subcellularLocation>
</comment>
<feature type="transmembrane region" description="Helical" evidence="5">
    <location>
        <begin position="204"/>
        <end position="230"/>
    </location>
</feature>
<keyword evidence="2 5" id="KW-0812">Transmembrane</keyword>
<keyword evidence="8" id="KW-1185">Reference proteome</keyword>
<evidence type="ECO:0000313" key="8">
    <source>
        <dbReference type="Proteomes" id="UP000642748"/>
    </source>
</evidence>
<feature type="transmembrane region" description="Helical" evidence="5">
    <location>
        <begin position="166"/>
        <end position="184"/>
    </location>
</feature>
<proteinExistence type="predicted"/>
<dbReference type="PANTHER" id="PTHR42770:SF16">
    <property type="entry name" value="AMINO ACID PERMEASE"/>
    <property type="match status" value="1"/>
</dbReference>
<sequence>MSLSAPGTGSSVVAATLAKNRLGVRHIVFFVATAAAPLTVIAGIVSTGWAVTEIEGIPLAFLMVGVVLALFCVGYVAVARRIRNAGAFYTYVARGLGKPLGVGASFVAVVAYGMMQVATYGALGPATATLIRDKTGTSLPWWLIALVAWAFVAVMGVNKVELNGRVLATALVAEVALVVVYDLIDLAHGSGGRLSVSTLTPHSLAGGGLGVALAIAVTGFIGFEAAAVFSEESRDSDRTVPLATYLSLALMTLLYAGSAWAMSVAIGPANLHQAAQQEGTNLPFTIVAQHLGSNLLVDLGQLLFISSLLAAALSYHSTVARYMFALGRERVLPGFLGRTGVRSMAPTFASMTQSTAGLFFIAVYAISGADPVVKLFYWFGTVGGFGVLLLITGTSISVIGFLHRHPAGESVWQRLVAPMVASAGLVVIVYLILHNFAGLLSVDPTSRLRYAFPIVFAVFALAGLVWALILRRVRPRVYAAIGLGTSDLPEYTSPAYTAPAKPVTATRSPR</sequence>
<feature type="transmembrane region" description="Helical" evidence="5">
    <location>
        <begin position="345"/>
        <end position="366"/>
    </location>
</feature>
<organism evidence="7 8">
    <name type="scientific">Rugosimonospora africana</name>
    <dbReference type="NCBI Taxonomy" id="556532"/>
    <lineage>
        <taxon>Bacteria</taxon>
        <taxon>Bacillati</taxon>
        <taxon>Actinomycetota</taxon>
        <taxon>Actinomycetes</taxon>
        <taxon>Micromonosporales</taxon>
        <taxon>Micromonosporaceae</taxon>
        <taxon>Rugosimonospora</taxon>
    </lineage>
</organism>
<dbReference type="GO" id="GO:0016020">
    <property type="term" value="C:membrane"/>
    <property type="evidence" value="ECO:0007669"/>
    <property type="project" value="UniProtKB-SubCell"/>
</dbReference>
<dbReference type="Pfam" id="PF00324">
    <property type="entry name" value="AA_permease"/>
    <property type="match status" value="1"/>
</dbReference>
<protein>
    <submittedName>
        <fullName evidence="7">Amino acid permease</fullName>
    </submittedName>
</protein>
<feature type="transmembrane region" description="Helical" evidence="5">
    <location>
        <begin position="99"/>
        <end position="119"/>
    </location>
</feature>
<evidence type="ECO:0000259" key="6">
    <source>
        <dbReference type="Pfam" id="PF00324"/>
    </source>
</evidence>
<dbReference type="Proteomes" id="UP000642748">
    <property type="component" value="Unassembled WGS sequence"/>
</dbReference>
<evidence type="ECO:0000256" key="2">
    <source>
        <dbReference type="ARBA" id="ARBA00022692"/>
    </source>
</evidence>